<sequence length="188" mass="22072">MSQKNKVLVKINGQEYPIVGAEPKEYLLKVGSFVDDNMEAVAKANKKLSTSMIAVLTCINITDQFLKMKNNFEELQKEMQLPQVEIDELEKYIETLNDQLKEKDEAYFNLEKKIEEIELQQQEDERIKALNDQLLEKEDDLQKAQILINDLQNKLFDNQIKLVQATKELEEYMVKNDLKKNNRDFRGK</sequence>
<keyword evidence="2" id="KW-0132">Cell division</keyword>
<comment type="caution">
    <text evidence="2">The sequence shown here is derived from an EMBL/GenBank/DDBJ whole genome shotgun (WGS) entry which is preliminary data.</text>
</comment>
<evidence type="ECO:0000313" key="3">
    <source>
        <dbReference type="Proteomes" id="UP000779508"/>
    </source>
</evidence>
<reference evidence="2 3" key="1">
    <citation type="submission" date="2021-06" db="EMBL/GenBank/DDBJ databases">
        <authorList>
            <person name="Sun Q."/>
            <person name="Li D."/>
        </authorList>
    </citation>
    <scope>NUCLEOTIDE SEQUENCE [LARGE SCALE GENOMIC DNA]</scope>
    <source>
        <strain evidence="2 3">MSJ-5</strain>
    </source>
</reference>
<dbReference type="Pfam" id="PF05164">
    <property type="entry name" value="ZapA"/>
    <property type="match status" value="1"/>
</dbReference>
<keyword evidence="2" id="KW-0131">Cell cycle</keyword>
<evidence type="ECO:0000313" key="2">
    <source>
        <dbReference type="EMBL" id="MBU5676997.1"/>
    </source>
</evidence>
<gene>
    <name evidence="2" type="primary">zapA</name>
    <name evidence="2" type="ORF">KQI88_11285</name>
</gene>
<keyword evidence="3" id="KW-1185">Reference proteome</keyword>
<proteinExistence type="predicted"/>
<feature type="coiled-coil region" evidence="1">
    <location>
        <begin position="86"/>
        <end position="182"/>
    </location>
</feature>
<name>A0ABS6G5K2_9FIRM</name>
<dbReference type="Proteomes" id="UP000779508">
    <property type="component" value="Unassembled WGS sequence"/>
</dbReference>
<dbReference type="RefSeq" id="WP_216417394.1">
    <property type="nucleotide sequence ID" value="NZ_JAHLQK010000004.1"/>
</dbReference>
<dbReference type="PANTHER" id="PTHR34981">
    <property type="entry name" value="CELL DIVISION PROTEIN ZAPA"/>
    <property type="match status" value="1"/>
</dbReference>
<evidence type="ECO:0000256" key="1">
    <source>
        <dbReference type="SAM" id="Coils"/>
    </source>
</evidence>
<dbReference type="GO" id="GO:0051301">
    <property type="term" value="P:cell division"/>
    <property type="evidence" value="ECO:0007669"/>
    <property type="project" value="UniProtKB-KW"/>
</dbReference>
<dbReference type="InterPro" id="IPR007838">
    <property type="entry name" value="Cell_div_ZapA-like"/>
</dbReference>
<accession>A0ABS6G5K2</accession>
<keyword evidence="1" id="KW-0175">Coiled coil</keyword>
<protein>
    <submittedName>
        <fullName evidence="2">Cell division protein ZapA</fullName>
    </submittedName>
</protein>
<organism evidence="2 3">
    <name type="scientific">Alkaliphilus flagellatus</name>
    <dbReference type="NCBI Taxonomy" id="2841507"/>
    <lineage>
        <taxon>Bacteria</taxon>
        <taxon>Bacillati</taxon>
        <taxon>Bacillota</taxon>
        <taxon>Clostridia</taxon>
        <taxon>Peptostreptococcales</taxon>
        <taxon>Natronincolaceae</taxon>
        <taxon>Alkaliphilus</taxon>
    </lineage>
</organism>
<dbReference type="EMBL" id="JAHLQK010000004">
    <property type="protein sequence ID" value="MBU5676997.1"/>
    <property type="molecule type" value="Genomic_DNA"/>
</dbReference>
<dbReference type="PANTHER" id="PTHR34981:SF1">
    <property type="entry name" value="CELL DIVISION PROTEIN ZAPA"/>
    <property type="match status" value="1"/>
</dbReference>